<evidence type="ECO:0000259" key="2">
    <source>
        <dbReference type="Pfam" id="PF03724"/>
    </source>
</evidence>
<dbReference type="PANTHER" id="PTHR38013:SF1">
    <property type="entry name" value="GLYCOPROTEIN_POLYSACCHARIDE METABOLISM"/>
    <property type="match status" value="1"/>
</dbReference>
<feature type="chain" id="PRO_5040963060" evidence="1">
    <location>
        <begin position="27"/>
        <end position="253"/>
    </location>
</feature>
<evidence type="ECO:0000313" key="4">
    <source>
        <dbReference type="Proteomes" id="UP001144805"/>
    </source>
</evidence>
<dbReference type="EMBL" id="JAPKNK010000003">
    <property type="protein sequence ID" value="MCX5569358.1"/>
    <property type="molecule type" value="Genomic_DNA"/>
</dbReference>
<gene>
    <name evidence="3" type="ORF">OSH07_09145</name>
</gene>
<evidence type="ECO:0000256" key="1">
    <source>
        <dbReference type="SAM" id="SignalP"/>
    </source>
</evidence>
<feature type="signal peptide" evidence="1">
    <location>
        <begin position="1"/>
        <end position="26"/>
    </location>
</feature>
<keyword evidence="4" id="KW-1185">Reference proteome</keyword>
<dbReference type="InterPro" id="IPR005184">
    <property type="entry name" value="DUF306_Meta_HslJ"/>
</dbReference>
<accession>A0A9X3IKD6</accession>
<comment type="caution">
    <text evidence="3">The sequence shown here is derived from an EMBL/GenBank/DDBJ whole genome shotgun (WGS) entry which is preliminary data.</text>
</comment>
<proteinExistence type="predicted"/>
<dbReference type="Pfam" id="PF03724">
    <property type="entry name" value="META"/>
    <property type="match status" value="1"/>
</dbReference>
<evidence type="ECO:0000313" key="3">
    <source>
        <dbReference type="EMBL" id="MCX5569358.1"/>
    </source>
</evidence>
<keyword evidence="1" id="KW-0732">Signal</keyword>
<organism evidence="3 4">
    <name type="scientific">Kaistia nematophila</name>
    <dbReference type="NCBI Taxonomy" id="2994654"/>
    <lineage>
        <taxon>Bacteria</taxon>
        <taxon>Pseudomonadati</taxon>
        <taxon>Pseudomonadota</taxon>
        <taxon>Alphaproteobacteria</taxon>
        <taxon>Hyphomicrobiales</taxon>
        <taxon>Kaistiaceae</taxon>
        <taxon>Kaistia</taxon>
    </lineage>
</organism>
<dbReference type="PANTHER" id="PTHR38013">
    <property type="entry name" value="GLYCOPROTEIN/POLYSACCHARIDE METABOLISM"/>
    <property type="match status" value="1"/>
</dbReference>
<reference evidence="3" key="1">
    <citation type="submission" date="2022-11" db="EMBL/GenBank/DDBJ databases">
        <title>Biodiversity and phylogenetic relationships of bacteria.</title>
        <authorList>
            <person name="Machado R.A.R."/>
            <person name="Bhat A."/>
            <person name="Loulou A."/>
            <person name="Kallel S."/>
        </authorList>
    </citation>
    <scope>NUCLEOTIDE SEQUENCE</scope>
    <source>
        <strain evidence="3">K-TC2</strain>
    </source>
</reference>
<dbReference type="Proteomes" id="UP001144805">
    <property type="component" value="Unassembled WGS sequence"/>
</dbReference>
<dbReference type="InterPro" id="IPR039366">
    <property type="entry name" value="Pilotin"/>
</dbReference>
<dbReference type="InterPro" id="IPR053196">
    <property type="entry name" value="Lipoprotein_YbaY-like"/>
</dbReference>
<feature type="domain" description="DUF306" evidence="2">
    <location>
        <begin position="147"/>
        <end position="250"/>
    </location>
</feature>
<dbReference type="Pfam" id="PF09619">
    <property type="entry name" value="YscW"/>
    <property type="match status" value="1"/>
</dbReference>
<dbReference type="AlphaFoldDB" id="A0A9X3IKD6"/>
<dbReference type="InterPro" id="IPR038670">
    <property type="entry name" value="HslJ-like_sf"/>
</dbReference>
<keyword evidence="3" id="KW-0449">Lipoprotein</keyword>
<sequence length="253" mass="27458">MRLFGRKIWAAALAALVGLNAMAALAATRTLHGEVVYRERMALPPDARVTVQLQDVSLADAPSRTIAETRFRARGQAPIPYSLHFDAAKLQPRHSYALRATISVGDRLWFTSTSRHAVEIGGPDRIDIPLQRVAGQAQPRLAAGPAGRWLAEDIRGGGVMDYLQTVLVIAPNGRVSGSGGCNSMGGSATIRGDGIRFGRIVTTMKACTPAAMNQERKFLDALRQVRRWRVDAPRQKLILSDDGGRPILVLSKM</sequence>
<name>A0A9X3IKD6_9HYPH</name>
<protein>
    <submittedName>
        <fullName evidence="3">YbaY family lipoprotein</fullName>
    </submittedName>
</protein>
<dbReference type="RefSeq" id="WP_266338330.1">
    <property type="nucleotide sequence ID" value="NZ_JAPKNK010000003.1"/>
</dbReference>
<dbReference type="Gene3D" id="2.40.128.270">
    <property type="match status" value="1"/>
</dbReference>